<dbReference type="InterPro" id="IPR029044">
    <property type="entry name" value="Nucleotide-diphossugar_trans"/>
</dbReference>
<dbReference type="Gene3D" id="3.90.550.10">
    <property type="entry name" value="Spore Coat Polysaccharide Biosynthesis Protein SpsA, Chain A"/>
    <property type="match status" value="1"/>
</dbReference>
<dbReference type="GO" id="GO:0016757">
    <property type="term" value="F:glycosyltransferase activity"/>
    <property type="evidence" value="ECO:0007669"/>
    <property type="project" value="UniProtKB-KW"/>
</dbReference>
<organism evidence="6">
    <name type="scientific">uncultured Synechococcales cyanobacterium</name>
    <dbReference type="NCBI Taxonomy" id="1936017"/>
    <lineage>
        <taxon>Bacteria</taxon>
        <taxon>Bacillati</taxon>
        <taxon>Cyanobacteriota</taxon>
        <taxon>Cyanophyceae</taxon>
        <taxon>Synechococcales</taxon>
        <taxon>environmental samples</taxon>
    </lineage>
</organism>
<dbReference type="SUPFAM" id="SSF53448">
    <property type="entry name" value="Nucleotide-diphospho-sugar transferases"/>
    <property type="match status" value="1"/>
</dbReference>
<keyword evidence="2" id="KW-1003">Cell membrane</keyword>
<gene>
    <name evidence="6" type="ORF">AVDCRST_MAG81-2834</name>
</gene>
<keyword evidence="5" id="KW-0472">Membrane</keyword>
<evidence type="ECO:0000256" key="5">
    <source>
        <dbReference type="ARBA" id="ARBA00023136"/>
    </source>
</evidence>
<accession>A0A6J4VMK2</accession>
<dbReference type="AlphaFoldDB" id="A0A6J4VMK2"/>
<dbReference type="PANTHER" id="PTHR43646">
    <property type="entry name" value="GLYCOSYLTRANSFERASE"/>
    <property type="match status" value="1"/>
</dbReference>
<keyword evidence="4" id="KW-0808">Transferase</keyword>
<reference evidence="6" key="1">
    <citation type="submission" date="2020-02" db="EMBL/GenBank/DDBJ databases">
        <authorList>
            <person name="Meier V. D."/>
        </authorList>
    </citation>
    <scope>NUCLEOTIDE SEQUENCE</scope>
    <source>
        <strain evidence="6">AVDCRST_MAG81</strain>
    </source>
</reference>
<protein>
    <recommendedName>
        <fullName evidence="7">Glycosyltransferase 2-like domain-containing protein</fullName>
    </recommendedName>
</protein>
<evidence type="ECO:0000313" key="6">
    <source>
        <dbReference type="EMBL" id="CAA9580033.1"/>
    </source>
</evidence>
<evidence type="ECO:0000256" key="3">
    <source>
        <dbReference type="ARBA" id="ARBA00022676"/>
    </source>
</evidence>
<dbReference type="PANTHER" id="PTHR43646:SF2">
    <property type="entry name" value="GLYCOSYLTRANSFERASE 2-LIKE DOMAIN-CONTAINING PROTEIN"/>
    <property type="match status" value="1"/>
</dbReference>
<dbReference type="GO" id="GO:0005886">
    <property type="term" value="C:plasma membrane"/>
    <property type="evidence" value="ECO:0007669"/>
    <property type="project" value="UniProtKB-SubCell"/>
</dbReference>
<evidence type="ECO:0000256" key="4">
    <source>
        <dbReference type="ARBA" id="ARBA00022679"/>
    </source>
</evidence>
<evidence type="ECO:0000256" key="1">
    <source>
        <dbReference type="ARBA" id="ARBA00004236"/>
    </source>
</evidence>
<dbReference type="EMBL" id="CADCWO010000154">
    <property type="protein sequence ID" value="CAA9580033.1"/>
    <property type="molecule type" value="Genomic_DNA"/>
</dbReference>
<name>A0A6J4VMK2_9CYAN</name>
<keyword evidence="3" id="KW-0328">Glycosyltransferase</keyword>
<evidence type="ECO:0000256" key="2">
    <source>
        <dbReference type="ARBA" id="ARBA00022475"/>
    </source>
</evidence>
<proteinExistence type="predicted"/>
<sequence length="266" mass="30144">MKSLSELAVIIPVAPGDAAWTDLIIDLNSLPVESEILFVGSLPTKTLRPLFEQFAKCRNTRWVQAPTGRGYQLNAGVKATQKPYLWLLHADSRFDQSALHALQKSLQQQPNALHYFNLAFLNDGPALTAINAVGVWFRSHLLGLPFGDQGFCLTRTLFNQLGGLREDVSYGEDHLLIWQAHIQGISLRCTGELLQTSARKYQKHGWCATTLNHLALTAKQAFPEWMKLFKVRFWFWRATLNILKIGNETKHRDTHLSEVQNRKLNG</sequence>
<comment type="subcellular location">
    <subcellularLocation>
        <location evidence="1">Cell membrane</location>
    </subcellularLocation>
</comment>
<evidence type="ECO:0008006" key="7">
    <source>
        <dbReference type="Google" id="ProtNLM"/>
    </source>
</evidence>